<feature type="compositionally biased region" description="Pro residues" evidence="1">
    <location>
        <begin position="216"/>
        <end position="229"/>
    </location>
</feature>
<dbReference type="EMBL" id="BJFL01000003">
    <property type="protein sequence ID" value="GDY29509.1"/>
    <property type="molecule type" value="Genomic_DNA"/>
</dbReference>
<evidence type="ECO:0000313" key="2">
    <source>
        <dbReference type="EMBL" id="GDY29509.1"/>
    </source>
</evidence>
<name>A0A4D4J4F0_9PSEU</name>
<accession>A0A4D4J4F0</accession>
<feature type="compositionally biased region" description="Pro residues" evidence="1">
    <location>
        <begin position="195"/>
        <end position="204"/>
    </location>
</feature>
<keyword evidence="3" id="KW-1185">Reference proteome</keyword>
<feature type="compositionally biased region" description="Pro residues" evidence="1">
    <location>
        <begin position="163"/>
        <end position="177"/>
    </location>
</feature>
<feature type="region of interest" description="Disordered" evidence="1">
    <location>
        <begin position="135"/>
        <end position="242"/>
    </location>
</feature>
<reference evidence="3" key="1">
    <citation type="submission" date="2019-04" db="EMBL/GenBank/DDBJ databases">
        <title>Draft genome sequence of Pseudonocardiaceae bacterium SL3-2-4.</title>
        <authorList>
            <person name="Ningsih F."/>
            <person name="Yokota A."/>
            <person name="Sakai Y."/>
            <person name="Nanatani K."/>
            <person name="Yabe S."/>
            <person name="Oetari A."/>
            <person name="Sjamsuridzal W."/>
        </authorList>
    </citation>
    <scope>NUCLEOTIDE SEQUENCE [LARGE SCALE GENOMIC DNA]</scope>
    <source>
        <strain evidence="3">SL3-2-4</strain>
    </source>
</reference>
<proteinExistence type="predicted"/>
<dbReference type="AlphaFoldDB" id="A0A4D4J4F0"/>
<sequence length="287" mass="27306">MGSTSTEPGVRARLRSFALRLLFVGGLTAISWFAGSAIASASTLGPSTGGPLLDVSPSGTAPVAATVYAVDGVTGWCGGLTGGLTGTPTAAPLPSLGVDLAGPDLSVSGGPVGASIGVGAAAATIGVAGYDVSVSTQHSGPVATPRPGHHGERTGQPGSVPAAPAPAVAPPAAPPPVADVAAPAAPADLARPLLRPTPAPPLPATAPQQDGLDPAAPLPGPAPAPPAAPVAPSASIGGHDHSGGLRGWHAVLIPRPHVAATTTALLIRAGDLPAPGHDAGLPSSSPD</sequence>
<comment type="caution">
    <text evidence="2">The sequence shown here is derived from an EMBL/GenBank/DDBJ whole genome shotgun (WGS) entry which is preliminary data.</text>
</comment>
<protein>
    <submittedName>
        <fullName evidence="2">Uncharacterized protein</fullName>
    </submittedName>
</protein>
<feature type="compositionally biased region" description="Low complexity" evidence="1">
    <location>
        <begin position="178"/>
        <end position="194"/>
    </location>
</feature>
<evidence type="ECO:0000256" key="1">
    <source>
        <dbReference type="SAM" id="MobiDB-lite"/>
    </source>
</evidence>
<dbReference type="Proteomes" id="UP000298860">
    <property type="component" value="Unassembled WGS sequence"/>
</dbReference>
<gene>
    <name evidence="2" type="ORF">GTS_11420</name>
</gene>
<evidence type="ECO:0000313" key="3">
    <source>
        <dbReference type="Proteomes" id="UP000298860"/>
    </source>
</evidence>
<organism evidence="2 3">
    <name type="scientific">Gandjariella thermophila</name>
    <dbReference type="NCBI Taxonomy" id="1931992"/>
    <lineage>
        <taxon>Bacteria</taxon>
        <taxon>Bacillati</taxon>
        <taxon>Actinomycetota</taxon>
        <taxon>Actinomycetes</taxon>
        <taxon>Pseudonocardiales</taxon>
        <taxon>Pseudonocardiaceae</taxon>
        <taxon>Gandjariella</taxon>
    </lineage>
</organism>